<gene>
    <name evidence="1" type="ORF">ALSL_1799</name>
</gene>
<protein>
    <submittedName>
        <fullName evidence="1">Uncharacterized protein</fullName>
    </submittedName>
</protein>
<dbReference type="KEGG" id="rbd:ALSL_1799"/>
<reference evidence="2" key="2">
    <citation type="submission" date="2018-06" db="EMBL/GenBank/DDBJ databases">
        <title>Genome sequence of Rhodanobacteraceae bacterium strain Dysh456.</title>
        <authorList>
            <person name="Fukui M."/>
        </authorList>
    </citation>
    <scope>NUCLEOTIDE SEQUENCE [LARGE SCALE GENOMIC DNA]</scope>
    <source>
        <strain evidence="2">Dysh456</strain>
    </source>
</reference>
<organism evidence="1 2">
    <name type="scientific">Aerosticca soli</name>
    <dbReference type="NCBI Taxonomy" id="2010829"/>
    <lineage>
        <taxon>Bacteria</taxon>
        <taxon>Pseudomonadati</taxon>
        <taxon>Pseudomonadota</taxon>
        <taxon>Gammaproteobacteria</taxon>
        <taxon>Lysobacterales</taxon>
        <taxon>Rhodanobacteraceae</taxon>
        <taxon>Aerosticca</taxon>
    </lineage>
</organism>
<name>A0A2Z6E5P1_9GAMM</name>
<dbReference type="Proteomes" id="UP000270530">
    <property type="component" value="Chromosome"/>
</dbReference>
<dbReference type="AlphaFoldDB" id="A0A2Z6E5P1"/>
<evidence type="ECO:0000313" key="2">
    <source>
        <dbReference type="Proteomes" id="UP000270530"/>
    </source>
</evidence>
<sequence length="100" mass="11782">MLERTEHWSLDNRGGFIAQDVQVYIGWHALTARPGRLVYEKDHVLVVETRFFIPKGELVRVERPTGSTLRAVWCMVMDGREGRRNEDRAHGIYVHWLHTR</sequence>
<reference evidence="2" key="1">
    <citation type="submission" date="2018-04" db="EMBL/GenBank/DDBJ databases">
        <authorList>
            <person name="Watanabe M."/>
            <person name="Kojima H."/>
        </authorList>
    </citation>
    <scope>NUCLEOTIDE SEQUENCE [LARGE SCALE GENOMIC DNA]</scope>
    <source>
        <strain evidence="2">Dysh456</strain>
    </source>
</reference>
<proteinExistence type="predicted"/>
<accession>A0A2Z6E5P1</accession>
<keyword evidence="2" id="KW-1185">Reference proteome</keyword>
<dbReference type="EMBL" id="AP018560">
    <property type="protein sequence ID" value="BBD80446.1"/>
    <property type="molecule type" value="Genomic_DNA"/>
</dbReference>
<evidence type="ECO:0000313" key="1">
    <source>
        <dbReference type="EMBL" id="BBD80446.1"/>
    </source>
</evidence>